<evidence type="ECO:0000313" key="1">
    <source>
        <dbReference type="EMBL" id="SVC96733.1"/>
    </source>
</evidence>
<gene>
    <name evidence="1" type="ORF">METZ01_LOCUS349587</name>
</gene>
<sequence length="173" mass="17667">MKAQEKFRMQRLRRGATLALALSLALISGAFAGDNAGVTFSIGDVSKTAGVGAGETINIEIGAVGLVSVKRLRVLVSVNNADDFTLAATSMTETGALQALPGLVDSDDPSIVDIGAAELDILGTSPGTNGDLTFSLNLTTSATFTADTEATITIEQISLGPTSSDLDVFTADD</sequence>
<proteinExistence type="predicted"/>
<reference evidence="1" key="1">
    <citation type="submission" date="2018-05" db="EMBL/GenBank/DDBJ databases">
        <authorList>
            <person name="Lanie J.A."/>
            <person name="Ng W.-L."/>
            <person name="Kazmierczak K.M."/>
            <person name="Andrzejewski T.M."/>
            <person name="Davidsen T.M."/>
            <person name="Wayne K.J."/>
            <person name="Tettelin H."/>
            <person name="Glass J.I."/>
            <person name="Rusch D."/>
            <person name="Podicherti R."/>
            <person name="Tsui H.-C.T."/>
            <person name="Winkler M.E."/>
        </authorList>
    </citation>
    <scope>NUCLEOTIDE SEQUENCE</scope>
</reference>
<dbReference type="AlphaFoldDB" id="A0A382RGB3"/>
<name>A0A382RGB3_9ZZZZ</name>
<protein>
    <recommendedName>
        <fullName evidence="2">Cohesin domain-containing protein</fullName>
    </recommendedName>
</protein>
<dbReference type="EMBL" id="UINC01121512">
    <property type="protein sequence ID" value="SVC96733.1"/>
    <property type="molecule type" value="Genomic_DNA"/>
</dbReference>
<feature type="non-terminal residue" evidence="1">
    <location>
        <position position="173"/>
    </location>
</feature>
<organism evidence="1">
    <name type="scientific">marine metagenome</name>
    <dbReference type="NCBI Taxonomy" id="408172"/>
    <lineage>
        <taxon>unclassified sequences</taxon>
        <taxon>metagenomes</taxon>
        <taxon>ecological metagenomes</taxon>
    </lineage>
</organism>
<accession>A0A382RGB3</accession>
<evidence type="ECO:0008006" key="2">
    <source>
        <dbReference type="Google" id="ProtNLM"/>
    </source>
</evidence>